<reference evidence="5" key="1">
    <citation type="journal article" date="2005" name="Int. J. Syst. Evol. Microbiol.">
        <title>Methanofollis formosanus sp. nov., isolated from a fish pond.</title>
        <authorList>
            <person name="Wu S.Y."/>
            <person name="Chen S.C."/>
            <person name="Lai M.C."/>
        </authorList>
    </citation>
    <scope>NUCLEOTIDE SEQUENCE</scope>
    <source>
        <strain evidence="5">ML15</strain>
    </source>
</reference>
<dbReference type="InterPro" id="IPR001638">
    <property type="entry name" value="Solute-binding_3/MltF_N"/>
</dbReference>
<dbReference type="InterPro" id="IPR001320">
    <property type="entry name" value="Iontro_rcpt_C"/>
</dbReference>
<gene>
    <name evidence="5" type="ORF">E2N92_10035</name>
</gene>
<dbReference type="SUPFAM" id="SSF53850">
    <property type="entry name" value="Periplasmic binding protein-like II"/>
    <property type="match status" value="1"/>
</dbReference>
<dbReference type="GO" id="GO:0015276">
    <property type="term" value="F:ligand-gated monoatomic ion channel activity"/>
    <property type="evidence" value="ECO:0007669"/>
    <property type="project" value="InterPro"/>
</dbReference>
<dbReference type="Pfam" id="PF00497">
    <property type="entry name" value="SBP_bac_3"/>
    <property type="match status" value="1"/>
</dbReference>
<evidence type="ECO:0000259" key="3">
    <source>
        <dbReference type="SMART" id="SM00062"/>
    </source>
</evidence>
<keyword evidence="6" id="KW-1185">Reference proteome</keyword>
<evidence type="ECO:0000256" key="1">
    <source>
        <dbReference type="ARBA" id="ARBA00022729"/>
    </source>
</evidence>
<protein>
    <submittedName>
        <fullName evidence="5">Amino acid ABC transporter substrate-binding protein</fullName>
    </submittedName>
</protein>
<sequence>MDKRILTAFVAAIVVLAVALCGCTGTSPDVPEPTPAVTPAAETNATETTPAAQTGEKTKYIVGIDGDYPPYSSMTLDGKPTGFDVESIQWIADEMGFEVEIKPMAWDGIIPALQQGKIDMVYSGMTISPERLEKVNFSKPYWIVNQAVAVREGSDLTIEDVKEGKVVMGVQRGCTAHTWIDQHLVETGKLSEDNRKLYKNVQLALTDLQNKRVDAVMYDVPVIKESIQGKPLVMLGEIQTDEEYGVAVRKEDNELRATINEGLDKLMNSPKWDELKQKYEME</sequence>
<name>A0A8G1EH21_9EURY</name>
<organism evidence="5 6">
    <name type="scientific">Methanofollis formosanus</name>
    <dbReference type="NCBI Taxonomy" id="299308"/>
    <lineage>
        <taxon>Archaea</taxon>
        <taxon>Methanobacteriati</taxon>
        <taxon>Methanobacteriota</taxon>
        <taxon>Stenosarchaea group</taxon>
        <taxon>Methanomicrobia</taxon>
        <taxon>Methanomicrobiales</taxon>
        <taxon>Methanomicrobiaceae</taxon>
        <taxon>Methanofollis</taxon>
    </lineage>
</organism>
<dbReference type="KEGG" id="mfk:E2N92_10035"/>
<evidence type="ECO:0000313" key="6">
    <source>
        <dbReference type="Proteomes" id="UP000826709"/>
    </source>
</evidence>
<dbReference type="PROSITE" id="PS51257">
    <property type="entry name" value="PROKAR_LIPOPROTEIN"/>
    <property type="match status" value="1"/>
</dbReference>
<feature type="region of interest" description="Disordered" evidence="2">
    <location>
        <begin position="28"/>
        <end position="52"/>
    </location>
</feature>
<dbReference type="AlphaFoldDB" id="A0A8G1EH21"/>
<keyword evidence="1" id="KW-0732">Signal</keyword>
<dbReference type="PANTHER" id="PTHR35936">
    <property type="entry name" value="MEMBRANE-BOUND LYTIC MUREIN TRANSGLYCOSYLASE F"/>
    <property type="match status" value="1"/>
</dbReference>
<evidence type="ECO:0000256" key="2">
    <source>
        <dbReference type="SAM" id="MobiDB-lite"/>
    </source>
</evidence>
<evidence type="ECO:0000313" key="5">
    <source>
        <dbReference type="EMBL" id="QYZ79741.1"/>
    </source>
</evidence>
<reference evidence="5" key="2">
    <citation type="submission" date="2019-03" db="EMBL/GenBank/DDBJ databases">
        <authorList>
            <person name="Chen S.-C."/>
            <person name="Wu S.-Y."/>
            <person name="Lai M.-C."/>
        </authorList>
    </citation>
    <scope>NUCLEOTIDE SEQUENCE</scope>
    <source>
        <strain evidence="5">ML15</strain>
    </source>
</reference>
<dbReference type="OrthoDB" id="30671at2157"/>
<dbReference type="PANTHER" id="PTHR35936:SF19">
    <property type="entry name" value="AMINO-ACID-BINDING PROTEIN YXEM-RELATED"/>
    <property type="match status" value="1"/>
</dbReference>
<feature type="domain" description="Ionotropic glutamate receptor C-terminal" evidence="4">
    <location>
        <begin position="59"/>
        <end position="281"/>
    </location>
</feature>
<feature type="compositionally biased region" description="Low complexity" evidence="2">
    <location>
        <begin position="37"/>
        <end position="52"/>
    </location>
</feature>
<dbReference type="Gene3D" id="3.40.190.10">
    <property type="entry name" value="Periplasmic binding protein-like II"/>
    <property type="match status" value="2"/>
</dbReference>
<dbReference type="RefSeq" id="WP_220681048.1">
    <property type="nucleotide sequence ID" value="NZ_CP037968.1"/>
</dbReference>
<dbReference type="SMART" id="SM00062">
    <property type="entry name" value="PBPb"/>
    <property type="match status" value="1"/>
</dbReference>
<dbReference type="CDD" id="cd13530">
    <property type="entry name" value="PBP2_peptides_like"/>
    <property type="match status" value="1"/>
</dbReference>
<feature type="domain" description="Solute-binding protein family 3/N-terminal" evidence="3">
    <location>
        <begin position="59"/>
        <end position="282"/>
    </location>
</feature>
<dbReference type="SMART" id="SM00079">
    <property type="entry name" value="PBPe"/>
    <property type="match status" value="1"/>
</dbReference>
<proteinExistence type="predicted"/>
<dbReference type="GO" id="GO:0016020">
    <property type="term" value="C:membrane"/>
    <property type="evidence" value="ECO:0007669"/>
    <property type="project" value="InterPro"/>
</dbReference>
<dbReference type="EMBL" id="CP037968">
    <property type="protein sequence ID" value="QYZ79741.1"/>
    <property type="molecule type" value="Genomic_DNA"/>
</dbReference>
<dbReference type="Proteomes" id="UP000826709">
    <property type="component" value="Chromosome"/>
</dbReference>
<evidence type="ECO:0000259" key="4">
    <source>
        <dbReference type="SMART" id="SM00079"/>
    </source>
</evidence>
<accession>A0A8G1EH21</accession>